<keyword evidence="3" id="KW-1185">Reference proteome</keyword>
<dbReference type="OrthoDB" id="4954307at2"/>
<comment type="caution">
    <text evidence="2">The sequence shown here is derived from an EMBL/GenBank/DDBJ whole genome shotgun (WGS) entry which is preliminary data.</text>
</comment>
<protein>
    <submittedName>
        <fullName evidence="2">IS701 family transposase</fullName>
    </submittedName>
</protein>
<sequence length="420" mass="46894">MRADELAELAPRLVGFTAQMLDGAVRRSDQRVKGELYVRGLLTDGARKSMQPMAGRLGVDHQQLQQFITSSTWDYQVVRANVARWAVEAIDPTAYVIDDSGFPKDGTASPCVARQYCGTVGKTGNCQIGVSVQMVTDVASVAANWRLFCPGSWDDTTISDPERAAAVRQRRDRARMPDDVRHREKWRLALDMLDEMIDQWGLPKLPVTADSGYGDCTLFRLGLAERGLRYVVQVDPNATAHHGDAVPVAPAYCGRGRPPRPVYPDPPATFKDLVLAAGQKTARQVTWRRGSRRSRAIPTAAMRSHFLRLRIRPANRDIPRGADGSLPECWLIAEWPPGADEPVKYWLSTVNTRTSLTALVRLAKIRWRVEHDYRELRTGLGIDHFEGRSFTGWHRHVTLTVLAQAFSTLLRLDPKVPAPA</sequence>
<evidence type="ECO:0000313" key="2">
    <source>
        <dbReference type="EMBL" id="RKN47505.1"/>
    </source>
</evidence>
<reference evidence="2 3" key="1">
    <citation type="journal article" date="2004" name="Syst. Appl. Microbiol.">
        <title>Cryptoendolithic actinomycetes from antarctic sandstone rock samples: Micromonospora endolithica sp. nov. and two isolates related to Micromonospora coerulea Jensen 1932.</title>
        <authorList>
            <person name="Hirsch P."/>
            <person name="Mevs U."/>
            <person name="Kroppenstedt R.M."/>
            <person name="Schumann P."/>
            <person name="Stackebrandt E."/>
        </authorList>
    </citation>
    <scope>NUCLEOTIDE SEQUENCE [LARGE SCALE GENOMIC DNA]</scope>
    <source>
        <strain evidence="2 3">JCM 12677</strain>
    </source>
</reference>
<dbReference type="InterPro" id="IPR012337">
    <property type="entry name" value="RNaseH-like_sf"/>
</dbReference>
<dbReference type="InterPro" id="IPR039365">
    <property type="entry name" value="IS701-like"/>
</dbReference>
<dbReference type="RefSeq" id="WP_120728253.1">
    <property type="nucleotide sequence ID" value="NZ_RBAK01000004.1"/>
</dbReference>
<dbReference type="InterPro" id="IPR038721">
    <property type="entry name" value="IS701-like_DDE_dom"/>
</dbReference>
<proteinExistence type="predicted"/>
<dbReference type="SUPFAM" id="SSF53098">
    <property type="entry name" value="Ribonuclease H-like"/>
    <property type="match status" value="1"/>
</dbReference>
<dbReference type="AlphaFoldDB" id="A0A3A9ZHD3"/>
<gene>
    <name evidence="2" type="ORF">D7223_12005</name>
</gene>
<dbReference type="PANTHER" id="PTHR33627:SF1">
    <property type="entry name" value="TRANSPOSASE"/>
    <property type="match status" value="1"/>
</dbReference>
<accession>A0A3A9ZHD3</accession>
<dbReference type="Proteomes" id="UP000281726">
    <property type="component" value="Unassembled WGS sequence"/>
</dbReference>
<name>A0A3A9ZHD3_9ACTN</name>
<dbReference type="PANTHER" id="PTHR33627">
    <property type="entry name" value="TRANSPOSASE"/>
    <property type="match status" value="1"/>
</dbReference>
<dbReference type="NCBIfam" id="NF033540">
    <property type="entry name" value="transpos_IS701"/>
    <property type="match status" value="1"/>
</dbReference>
<organism evidence="2 3">
    <name type="scientific">Micromonospora endolithica</name>
    <dbReference type="NCBI Taxonomy" id="230091"/>
    <lineage>
        <taxon>Bacteria</taxon>
        <taxon>Bacillati</taxon>
        <taxon>Actinomycetota</taxon>
        <taxon>Actinomycetes</taxon>
        <taxon>Micromonosporales</taxon>
        <taxon>Micromonosporaceae</taxon>
        <taxon>Micromonospora</taxon>
    </lineage>
</organism>
<evidence type="ECO:0000259" key="1">
    <source>
        <dbReference type="Pfam" id="PF13546"/>
    </source>
</evidence>
<feature type="domain" description="Transposase IS701-like DDE" evidence="1">
    <location>
        <begin position="24"/>
        <end position="293"/>
    </location>
</feature>
<dbReference type="Pfam" id="PF13546">
    <property type="entry name" value="DDE_5"/>
    <property type="match status" value="1"/>
</dbReference>
<evidence type="ECO:0000313" key="3">
    <source>
        <dbReference type="Proteomes" id="UP000281726"/>
    </source>
</evidence>
<dbReference type="EMBL" id="RBAK01000004">
    <property type="protein sequence ID" value="RKN47505.1"/>
    <property type="molecule type" value="Genomic_DNA"/>
</dbReference>